<feature type="chain" id="PRO_5039048411" evidence="1">
    <location>
        <begin position="24"/>
        <end position="408"/>
    </location>
</feature>
<evidence type="ECO:0000259" key="2">
    <source>
        <dbReference type="Pfam" id="PF01551"/>
    </source>
</evidence>
<organism evidence="3 4">
    <name type="scientific">Compostimonas suwonensis</name>
    <dbReference type="NCBI Taxonomy" id="1048394"/>
    <lineage>
        <taxon>Bacteria</taxon>
        <taxon>Bacillati</taxon>
        <taxon>Actinomycetota</taxon>
        <taxon>Actinomycetes</taxon>
        <taxon>Micrococcales</taxon>
        <taxon>Microbacteriaceae</taxon>
        <taxon>Compostimonas</taxon>
    </lineage>
</organism>
<evidence type="ECO:0000256" key="1">
    <source>
        <dbReference type="SAM" id="SignalP"/>
    </source>
</evidence>
<evidence type="ECO:0000313" key="3">
    <source>
        <dbReference type="EMBL" id="PJJ65546.1"/>
    </source>
</evidence>
<gene>
    <name evidence="3" type="ORF">CLV54_0579</name>
</gene>
<dbReference type="InterPro" id="IPR016047">
    <property type="entry name" value="M23ase_b-sheet_dom"/>
</dbReference>
<accession>A0A2M9C4V3</accession>
<dbReference type="CDD" id="cd12797">
    <property type="entry name" value="M23_peptidase"/>
    <property type="match status" value="1"/>
</dbReference>
<reference evidence="3 4" key="1">
    <citation type="submission" date="2017-11" db="EMBL/GenBank/DDBJ databases">
        <title>Genomic Encyclopedia of Archaeal and Bacterial Type Strains, Phase II (KMG-II): From Individual Species to Whole Genera.</title>
        <authorList>
            <person name="Goeker M."/>
        </authorList>
    </citation>
    <scope>NUCLEOTIDE SEQUENCE [LARGE SCALE GENOMIC DNA]</scope>
    <source>
        <strain evidence="3 4">DSM 25625</strain>
    </source>
</reference>
<feature type="domain" description="M23ase beta-sheet core" evidence="2">
    <location>
        <begin position="248"/>
        <end position="347"/>
    </location>
</feature>
<proteinExistence type="predicted"/>
<evidence type="ECO:0000313" key="4">
    <source>
        <dbReference type="Proteomes" id="UP000230161"/>
    </source>
</evidence>
<dbReference type="EMBL" id="PGFB01000001">
    <property type="protein sequence ID" value="PJJ65546.1"/>
    <property type="molecule type" value="Genomic_DNA"/>
</dbReference>
<dbReference type="Proteomes" id="UP000230161">
    <property type="component" value="Unassembled WGS sequence"/>
</dbReference>
<protein>
    <submittedName>
        <fullName evidence="3">Peptidase M23-like protein</fullName>
    </submittedName>
</protein>
<dbReference type="RefSeq" id="WP_100343427.1">
    <property type="nucleotide sequence ID" value="NZ_PGFB01000001.1"/>
</dbReference>
<dbReference type="PANTHER" id="PTHR21666">
    <property type="entry name" value="PEPTIDASE-RELATED"/>
    <property type="match status" value="1"/>
</dbReference>
<keyword evidence="1" id="KW-0732">Signal</keyword>
<dbReference type="OrthoDB" id="9809488at2"/>
<name>A0A2M9C4V3_9MICO</name>
<feature type="signal peptide" evidence="1">
    <location>
        <begin position="1"/>
        <end position="23"/>
    </location>
</feature>
<comment type="caution">
    <text evidence="3">The sequence shown here is derived from an EMBL/GenBank/DDBJ whole genome shotgun (WGS) entry which is preliminary data.</text>
</comment>
<sequence length="408" mass="42796">MSSRGRYRGVALVALATALTLTACTTDSQPAPPTPSPTQAAYSAEQDAYSPITVDVTNDPVPVKATDGRIHMAYELLITNATSGDVTIESVDAVAGSSTLQSLSGDQLPALFRTIGTGGSAPVLAGGQRGMVWMDAVVDTEADVPLSIDHVITVRAAEAHPPVFDTVTEVRAPRVPVDSTPAVRIGPPLSGPNWLDANGCCELTPHRAAVSPINGAFNVPERWAIDYVQLTDTNALFNGDPASLDSYPSYGRDILAVADGPIVAMTTDRPEQVPGTAPTGLTLDEYGGNYIVQDIGGGRFAFYAHLQPDNPQGLAIGQTLRRGDVIGLLGNTGNSDAPHLHFHVMSSPSPLASNGLPFVIDGFTLQGEVPTADDLDKAYDGTPYPIDTAHAGERTDEAPLVRTLMSYE</sequence>
<dbReference type="InterPro" id="IPR050570">
    <property type="entry name" value="Cell_wall_metabolism_enzyme"/>
</dbReference>
<dbReference type="SUPFAM" id="SSF51261">
    <property type="entry name" value="Duplicated hybrid motif"/>
    <property type="match status" value="1"/>
</dbReference>
<dbReference type="PANTHER" id="PTHR21666:SF270">
    <property type="entry name" value="MUREIN HYDROLASE ACTIVATOR ENVC"/>
    <property type="match status" value="1"/>
</dbReference>
<dbReference type="InterPro" id="IPR011055">
    <property type="entry name" value="Dup_hybrid_motif"/>
</dbReference>
<dbReference type="GO" id="GO:0004222">
    <property type="term" value="F:metalloendopeptidase activity"/>
    <property type="evidence" value="ECO:0007669"/>
    <property type="project" value="TreeGrafter"/>
</dbReference>
<keyword evidence="4" id="KW-1185">Reference proteome</keyword>
<dbReference type="AlphaFoldDB" id="A0A2M9C4V3"/>
<dbReference type="Pfam" id="PF01551">
    <property type="entry name" value="Peptidase_M23"/>
    <property type="match status" value="1"/>
</dbReference>
<dbReference type="PROSITE" id="PS51257">
    <property type="entry name" value="PROKAR_LIPOPROTEIN"/>
    <property type="match status" value="1"/>
</dbReference>
<dbReference type="Gene3D" id="2.70.70.10">
    <property type="entry name" value="Glucose Permease (Domain IIA)"/>
    <property type="match status" value="1"/>
</dbReference>